<evidence type="ECO:0000313" key="3">
    <source>
        <dbReference type="EMBL" id="SIT77865.1"/>
    </source>
</evidence>
<protein>
    <recommendedName>
        <fullName evidence="2">TPM domain-containing protein</fullName>
    </recommendedName>
</protein>
<gene>
    <name evidence="3" type="ORF">SAMN05421665_0659</name>
</gene>
<feature type="signal peptide" evidence="1">
    <location>
        <begin position="1"/>
        <end position="31"/>
    </location>
</feature>
<feature type="domain" description="TPM" evidence="2">
    <location>
        <begin position="42"/>
        <end position="165"/>
    </location>
</feature>
<feature type="chain" id="PRO_5012955368" description="TPM domain-containing protein" evidence="1">
    <location>
        <begin position="32"/>
        <end position="217"/>
    </location>
</feature>
<evidence type="ECO:0000313" key="4">
    <source>
        <dbReference type="Proteomes" id="UP000186997"/>
    </source>
</evidence>
<dbReference type="PANTHER" id="PTHR30373:SF2">
    <property type="entry name" value="UPF0603 PROTEIN YGCG"/>
    <property type="match status" value="1"/>
</dbReference>
<keyword evidence="4" id="KW-1185">Reference proteome</keyword>
<reference evidence="4" key="1">
    <citation type="submission" date="2017-01" db="EMBL/GenBank/DDBJ databases">
        <authorList>
            <person name="Varghese N."/>
            <person name="Submissions S."/>
        </authorList>
    </citation>
    <scope>NUCLEOTIDE SEQUENCE [LARGE SCALE GENOMIC DNA]</scope>
    <source>
        <strain evidence="4">DSM 29591</strain>
    </source>
</reference>
<dbReference type="Proteomes" id="UP000186997">
    <property type="component" value="Unassembled WGS sequence"/>
</dbReference>
<dbReference type="InterPro" id="IPR007621">
    <property type="entry name" value="TPM_dom"/>
</dbReference>
<dbReference type="PANTHER" id="PTHR30373">
    <property type="entry name" value="UPF0603 PROTEIN YGCG"/>
    <property type="match status" value="1"/>
</dbReference>
<dbReference type="EMBL" id="FTPR01000001">
    <property type="protein sequence ID" value="SIT77865.1"/>
    <property type="molecule type" value="Genomic_DNA"/>
</dbReference>
<dbReference type="Gene3D" id="3.10.310.50">
    <property type="match status" value="1"/>
</dbReference>
<name>A0A1R3WIW7_9RHOB</name>
<organism evidence="3 4">
    <name type="scientific">Yoonia rosea</name>
    <dbReference type="NCBI Taxonomy" id="287098"/>
    <lineage>
        <taxon>Bacteria</taxon>
        <taxon>Pseudomonadati</taxon>
        <taxon>Pseudomonadota</taxon>
        <taxon>Alphaproteobacteria</taxon>
        <taxon>Rhodobacterales</taxon>
        <taxon>Paracoccaceae</taxon>
        <taxon>Yoonia</taxon>
    </lineage>
</organism>
<dbReference type="AlphaFoldDB" id="A0A1R3WIW7"/>
<dbReference type="STRING" id="287098.SAMN05421665_0659"/>
<evidence type="ECO:0000256" key="1">
    <source>
        <dbReference type="SAM" id="SignalP"/>
    </source>
</evidence>
<keyword evidence="1" id="KW-0732">Signal</keyword>
<dbReference type="Pfam" id="PF04536">
    <property type="entry name" value="TPM_phosphatase"/>
    <property type="match status" value="1"/>
</dbReference>
<accession>A0A1R3WIW7</accession>
<evidence type="ECO:0000259" key="2">
    <source>
        <dbReference type="Pfam" id="PF04536"/>
    </source>
</evidence>
<sequence length="217" mass="23552">MRKTVFCLCQRMVWACVFVPFLWFSAALAQAPDNAPEDQFWVTDQAGILSISAIKSLTDTAKAFEAQTTDQVVVVTVNTLAGWTVERYGRWLGNTWGIGQSNADNGVLLLVAPNDRRVRIEVGRGLEDGLPDRIAQSIIDNEILPRFRDDDLEGGIVAGHQAIIAALGGKYREPTNWESFLFLLFLPFFAIGRFFGFGGGFVGGGGLFGGGGASGSW</sequence>
<proteinExistence type="predicted"/>